<dbReference type="GO" id="GO:0019391">
    <property type="term" value="P:glucuronoside catabolic process"/>
    <property type="evidence" value="ECO:0007669"/>
    <property type="project" value="TreeGrafter"/>
</dbReference>
<sequence>MLYPVMTKSRMLFDLSGIWAFRMEDEEGQGEREGWAGKPLPQPMTMAVPASYNDMKACAKLRDYHGVVYYQTTVRLARTMLEERLVLRCGAVTHHAKVYLNGSLVMAHRGGFLPFEAEVSGFAKEGDNLLTIAVDNRIDHSTLPVGEQKVTPAGEKVNATNFDFFNYAGINRPVKLYTTPQDFIADLTVTADVDFESGSAVLHYAITALGEGEGRIAVYDEAGSLVGQGEGKTGDVTIEKVRLWQPMDAYLYEVRAYFGMDEYILPYGIRTVRVDGTRFLINERPFYFKGYGKHEDTYPNGRGFNEAMNVKDLALLKWQGANSFRTSHYPYSEEMMRLCDREGIVVIDECPAVGLNLRMGGGFFGATPGATFAPETGIRTGEHHQDVLRELAARDKNFACVVMWSIANEPDSNGEGAWEYFAPLFALMRELDPQHRPCTLVNCQMLTDAEMEVSLKLPDVICLNRYYGWYYCSGDLESAEKELRAELEKWAAYGKPIVFTEFGADTVAGLHDATPVMFTEEFQVDYYEMNTRVFDDFPAVQGEQVWNFADFATSQGVVRVQGNKKGLFTRDRKPKMAAHFMRRRWLAIPDFDYKK</sequence>
<dbReference type="EC" id="3.2.1.31" evidence="2"/>
<dbReference type="AlphaFoldDB" id="A0A9D1J3W2"/>
<dbReference type="InterPro" id="IPR006103">
    <property type="entry name" value="Glyco_hydro_2_cat"/>
</dbReference>
<keyword evidence="4 8" id="KW-0378">Hydrolase</keyword>
<dbReference type="NCBIfam" id="NF007538">
    <property type="entry name" value="PRK10150.1"/>
    <property type="match status" value="1"/>
</dbReference>
<evidence type="ECO:0000256" key="4">
    <source>
        <dbReference type="ARBA" id="ARBA00022801"/>
    </source>
</evidence>
<evidence type="ECO:0000256" key="1">
    <source>
        <dbReference type="ARBA" id="ARBA00007401"/>
    </source>
</evidence>
<evidence type="ECO:0000256" key="3">
    <source>
        <dbReference type="ARBA" id="ARBA00016205"/>
    </source>
</evidence>
<dbReference type="PRINTS" id="PR00132">
    <property type="entry name" value="GLHYDRLASE2"/>
</dbReference>
<proteinExistence type="inferred from homology"/>
<evidence type="ECO:0000313" key="9">
    <source>
        <dbReference type="Proteomes" id="UP000824241"/>
    </source>
</evidence>
<evidence type="ECO:0000256" key="2">
    <source>
        <dbReference type="ARBA" id="ARBA00012761"/>
    </source>
</evidence>
<dbReference type="InterPro" id="IPR008979">
    <property type="entry name" value="Galactose-bd-like_sf"/>
</dbReference>
<dbReference type="PANTHER" id="PTHR10066:SF67">
    <property type="entry name" value="BETA-GLUCURONIDASE"/>
    <property type="match status" value="1"/>
</dbReference>
<dbReference type="Pfam" id="PF02837">
    <property type="entry name" value="Glyco_hydro_2_N"/>
    <property type="match status" value="1"/>
</dbReference>
<name>A0A9D1J3W2_9FIRM</name>
<reference evidence="8" key="2">
    <citation type="journal article" date="2021" name="PeerJ">
        <title>Extensive microbial diversity within the chicken gut microbiome revealed by metagenomics and culture.</title>
        <authorList>
            <person name="Gilroy R."/>
            <person name="Ravi A."/>
            <person name="Getino M."/>
            <person name="Pursley I."/>
            <person name="Horton D.L."/>
            <person name="Alikhan N.F."/>
            <person name="Baker D."/>
            <person name="Gharbi K."/>
            <person name="Hall N."/>
            <person name="Watson M."/>
            <person name="Adriaenssens E.M."/>
            <person name="Foster-Nyarko E."/>
            <person name="Jarju S."/>
            <person name="Secka A."/>
            <person name="Antonio M."/>
            <person name="Oren A."/>
            <person name="Chaudhuri R.R."/>
            <person name="La Ragione R."/>
            <person name="Hildebrand F."/>
            <person name="Pallen M.J."/>
        </authorList>
    </citation>
    <scope>NUCLEOTIDE SEQUENCE</scope>
    <source>
        <strain evidence="8">CHK189-12415</strain>
    </source>
</reference>
<dbReference type="InterPro" id="IPR006101">
    <property type="entry name" value="Glyco_hydro_2"/>
</dbReference>
<dbReference type="Pfam" id="PF02836">
    <property type="entry name" value="Glyco_hydro_2_C"/>
    <property type="match status" value="1"/>
</dbReference>
<dbReference type="Gene3D" id="3.20.20.80">
    <property type="entry name" value="Glycosidases"/>
    <property type="match status" value="1"/>
</dbReference>
<evidence type="ECO:0000256" key="5">
    <source>
        <dbReference type="ARBA" id="ARBA00023295"/>
    </source>
</evidence>
<keyword evidence="5 8" id="KW-0326">Glycosidase</keyword>
<dbReference type="GO" id="GO:0030246">
    <property type="term" value="F:carbohydrate binding"/>
    <property type="evidence" value="ECO:0007669"/>
    <property type="project" value="TreeGrafter"/>
</dbReference>
<dbReference type="InterPro" id="IPR006104">
    <property type="entry name" value="Glyco_hydro_2_N"/>
</dbReference>
<organism evidence="8 9">
    <name type="scientific">Candidatus Faecivivens stercoravium</name>
    <dbReference type="NCBI Taxonomy" id="2840803"/>
    <lineage>
        <taxon>Bacteria</taxon>
        <taxon>Bacillati</taxon>
        <taxon>Bacillota</taxon>
        <taxon>Clostridia</taxon>
        <taxon>Eubacteriales</taxon>
        <taxon>Oscillospiraceae</taxon>
        <taxon>Oscillospiraceae incertae sedis</taxon>
        <taxon>Candidatus Faecivivens</taxon>
    </lineage>
</organism>
<evidence type="ECO:0000259" key="6">
    <source>
        <dbReference type="Pfam" id="PF02836"/>
    </source>
</evidence>
<dbReference type="GO" id="GO:0005975">
    <property type="term" value="P:carbohydrate metabolic process"/>
    <property type="evidence" value="ECO:0007669"/>
    <property type="project" value="InterPro"/>
</dbReference>
<comment type="similarity">
    <text evidence="1">Belongs to the glycosyl hydrolase 2 family.</text>
</comment>
<evidence type="ECO:0000313" key="8">
    <source>
        <dbReference type="EMBL" id="HIR59992.1"/>
    </source>
</evidence>
<dbReference type="SUPFAM" id="SSF51445">
    <property type="entry name" value="(Trans)glycosidases"/>
    <property type="match status" value="1"/>
</dbReference>
<dbReference type="Gene3D" id="2.60.40.10">
    <property type="entry name" value="Immunoglobulins"/>
    <property type="match status" value="1"/>
</dbReference>
<dbReference type="SUPFAM" id="SSF49785">
    <property type="entry name" value="Galactose-binding domain-like"/>
    <property type="match status" value="1"/>
</dbReference>
<dbReference type="InterPro" id="IPR036156">
    <property type="entry name" value="Beta-gal/glucu_dom_sf"/>
</dbReference>
<gene>
    <name evidence="8" type="primary">uidA</name>
    <name evidence="8" type="ORF">IAB37_00225</name>
</gene>
<dbReference type="PANTHER" id="PTHR10066">
    <property type="entry name" value="BETA-GLUCURONIDASE"/>
    <property type="match status" value="1"/>
</dbReference>
<reference evidence="8" key="1">
    <citation type="submission" date="2020-10" db="EMBL/GenBank/DDBJ databases">
        <authorList>
            <person name="Gilroy R."/>
        </authorList>
    </citation>
    <scope>NUCLEOTIDE SEQUENCE</scope>
    <source>
        <strain evidence="8">CHK189-12415</strain>
    </source>
</reference>
<dbReference type="Proteomes" id="UP000824241">
    <property type="component" value="Unassembled WGS sequence"/>
</dbReference>
<dbReference type="SUPFAM" id="SSF49303">
    <property type="entry name" value="beta-Galactosidase/glucuronidase domain"/>
    <property type="match status" value="1"/>
</dbReference>
<dbReference type="Gene3D" id="2.60.120.260">
    <property type="entry name" value="Galactose-binding domain-like"/>
    <property type="match status" value="1"/>
</dbReference>
<feature type="domain" description="Glycoside hydrolase family 2 catalytic" evidence="6">
    <location>
        <begin position="272"/>
        <end position="587"/>
    </location>
</feature>
<dbReference type="EMBL" id="DVHA01000007">
    <property type="protein sequence ID" value="HIR59992.1"/>
    <property type="molecule type" value="Genomic_DNA"/>
</dbReference>
<dbReference type="InterPro" id="IPR013783">
    <property type="entry name" value="Ig-like_fold"/>
</dbReference>
<dbReference type="PROSITE" id="PS00719">
    <property type="entry name" value="GLYCOSYL_HYDROL_F2_1"/>
    <property type="match status" value="1"/>
</dbReference>
<evidence type="ECO:0000259" key="7">
    <source>
        <dbReference type="Pfam" id="PF02837"/>
    </source>
</evidence>
<accession>A0A9D1J3W2</accession>
<comment type="caution">
    <text evidence="8">The sequence shown here is derived from an EMBL/GenBank/DDBJ whole genome shotgun (WGS) entry which is preliminary data.</text>
</comment>
<protein>
    <recommendedName>
        <fullName evidence="3">Beta-glucuronidase</fullName>
        <ecNumber evidence="2">3.2.1.31</ecNumber>
    </recommendedName>
</protein>
<feature type="domain" description="Glycosyl hydrolases family 2 sugar binding" evidence="7">
    <location>
        <begin position="14"/>
        <end position="180"/>
    </location>
</feature>
<dbReference type="FunFam" id="3.20.20.80:FF:000080">
    <property type="entry name" value="Beta-glucuronidase UidA"/>
    <property type="match status" value="1"/>
</dbReference>
<dbReference type="GO" id="GO:0004566">
    <property type="term" value="F:beta-glucuronidase activity"/>
    <property type="evidence" value="ECO:0007669"/>
    <property type="project" value="UniProtKB-EC"/>
</dbReference>
<dbReference type="InterPro" id="IPR017853">
    <property type="entry name" value="GH"/>
</dbReference>
<dbReference type="InterPro" id="IPR023230">
    <property type="entry name" value="Glyco_hydro_2_CS"/>
</dbReference>